<feature type="transmembrane region" description="Helical" evidence="10">
    <location>
        <begin position="112"/>
        <end position="130"/>
    </location>
</feature>
<evidence type="ECO:0000256" key="9">
    <source>
        <dbReference type="ARBA" id="ARBA00023136"/>
    </source>
</evidence>
<reference evidence="11 12" key="1">
    <citation type="submission" date="2024-04" db="EMBL/GenBank/DDBJ databases">
        <title>genome sequences of Mucor flavus KT1a and Helicostylum pulchrum KT1b strains isolated from the surface of a dry-aged beef.</title>
        <authorList>
            <person name="Toyotome T."/>
            <person name="Hosono M."/>
            <person name="Torimaru M."/>
            <person name="Fukuda K."/>
            <person name="Mikami N."/>
        </authorList>
    </citation>
    <scope>NUCLEOTIDE SEQUENCE [LARGE SCALE GENOMIC DNA]</scope>
    <source>
        <strain evidence="11 12">KT1a</strain>
    </source>
</reference>
<keyword evidence="12" id="KW-1185">Reference proteome</keyword>
<keyword evidence="5 10" id="KW-0812">Transmembrane</keyword>
<dbReference type="InterPro" id="IPR002659">
    <property type="entry name" value="Glyco_trans_31"/>
</dbReference>
<keyword evidence="6" id="KW-0735">Signal-anchor</keyword>
<sequence>MTLTNKSKKPPRFYFWRKTLSLSDLNVPRRSKIAIDALRTLSLIPSFLGFLYNSRQALHVPLRDAGGALILQSSQVDYVVASIWCALAGYWNWVLTTSMMRRWIFHYEMSSAIVRLITFIVITWSISAYVNSHNGPDQPIRTWMVNCFIILITDVIRLSIVSDPKYHGKSAHVTDPNLFLKLTVMKVLIYPMSVATCLSVFAVLRQIDQLQYTTSQLMAGPPLLNTAVSLPDATTTSVLILIISSWSSGSFERRNMLRKSALRLLSAHGTSVTVNYRFVLGQPPSATDQLFTTPKIIKESETFRDMIIVQSSDIELDKSRKVFEALRWAKSVNHDYIVKSDDNVFARWDIILKEINGMKKTPYYWKGLTYSSNRNTRNIPIKILPHAKSLQIDYALPNLPAYTHSMLYLFSKDMLDLIVFPPTSPTRRFIKDDGENIAIWLFGFSIQPIHDRRIQDGENVCENDMIGKRMDRTTDMAKMYFNIVNERPQCTNFDTSVCAICYSCKDKKIGWSTLNLACDQKKGITLKEMSGFDQIAGKNYIHDYTS</sequence>
<dbReference type="Pfam" id="PF12326">
    <property type="entry name" value="EOS1"/>
    <property type="match status" value="1"/>
</dbReference>
<evidence type="ECO:0000256" key="10">
    <source>
        <dbReference type="SAM" id="Phobius"/>
    </source>
</evidence>
<feature type="transmembrane region" description="Helical" evidence="10">
    <location>
        <begin position="142"/>
        <end position="160"/>
    </location>
</feature>
<dbReference type="Pfam" id="PF01762">
    <property type="entry name" value="Galactosyl_T"/>
    <property type="match status" value="1"/>
</dbReference>
<evidence type="ECO:0000256" key="5">
    <source>
        <dbReference type="ARBA" id="ARBA00022692"/>
    </source>
</evidence>
<gene>
    <name evidence="11" type="ORF">MFLAVUS_009216</name>
</gene>
<dbReference type="EMBL" id="BAABUK010000027">
    <property type="protein sequence ID" value="GAA5815702.1"/>
    <property type="molecule type" value="Genomic_DNA"/>
</dbReference>
<comment type="caution">
    <text evidence="11">The sequence shown here is derived from an EMBL/GenBank/DDBJ whole genome shotgun (WGS) entry which is preliminary data.</text>
</comment>
<feature type="transmembrane region" description="Helical" evidence="10">
    <location>
        <begin position="187"/>
        <end position="207"/>
    </location>
</feature>
<keyword evidence="3" id="KW-0328">Glycosyltransferase</keyword>
<dbReference type="PANTHER" id="PTHR11214">
    <property type="entry name" value="BETA-1,3-N-ACETYLGLUCOSAMINYLTRANSFERASE"/>
    <property type="match status" value="1"/>
</dbReference>
<evidence type="ECO:0000256" key="1">
    <source>
        <dbReference type="ARBA" id="ARBA00004323"/>
    </source>
</evidence>
<organism evidence="11 12">
    <name type="scientific">Mucor flavus</name>
    <dbReference type="NCBI Taxonomy" id="439312"/>
    <lineage>
        <taxon>Eukaryota</taxon>
        <taxon>Fungi</taxon>
        <taxon>Fungi incertae sedis</taxon>
        <taxon>Mucoromycota</taxon>
        <taxon>Mucoromycotina</taxon>
        <taxon>Mucoromycetes</taxon>
        <taxon>Mucorales</taxon>
        <taxon>Mucorineae</taxon>
        <taxon>Mucoraceae</taxon>
        <taxon>Mucor</taxon>
    </lineage>
</organism>
<keyword evidence="8" id="KW-0333">Golgi apparatus</keyword>
<evidence type="ECO:0000256" key="2">
    <source>
        <dbReference type="ARBA" id="ARBA00008661"/>
    </source>
</evidence>
<keyword evidence="7 10" id="KW-1133">Transmembrane helix</keyword>
<dbReference type="InterPro" id="IPR021100">
    <property type="entry name" value="N-glycosylation_EOS1"/>
</dbReference>
<comment type="subcellular location">
    <subcellularLocation>
        <location evidence="1">Golgi apparatus membrane</location>
        <topology evidence="1">Single-pass type II membrane protein</topology>
    </subcellularLocation>
</comment>
<protein>
    <submittedName>
        <fullName evidence="11">Uncharacterized protein</fullName>
    </submittedName>
</protein>
<comment type="similarity">
    <text evidence="2">Belongs to the glycosyltransferase 31 family.</text>
</comment>
<accession>A0ABP9Z9C8</accession>
<keyword evidence="9 10" id="KW-0472">Membrane</keyword>
<evidence type="ECO:0000256" key="4">
    <source>
        <dbReference type="ARBA" id="ARBA00022679"/>
    </source>
</evidence>
<evidence type="ECO:0000313" key="12">
    <source>
        <dbReference type="Proteomes" id="UP001473302"/>
    </source>
</evidence>
<evidence type="ECO:0000256" key="7">
    <source>
        <dbReference type="ARBA" id="ARBA00022989"/>
    </source>
</evidence>
<dbReference type="Proteomes" id="UP001473302">
    <property type="component" value="Unassembled WGS sequence"/>
</dbReference>
<evidence type="ECO:0000256" key="6">
    <source>
        <dbReference type="ARBA" id="ARBA00022968"/>
    </source>
</evidence>
<proteinExistence type="inferred from homology"/>
<evidence type="ECO:0000256" key="3">
    <source>
        <dbReference type="ARBA" id="ARBA00022676"/>
    </source>
</evidence>
<name>A0ABP9Z9C8_9FUNG</name>
<evidence type="ECO:0000313" key="11">
    <source>
        <dbReference type="EMBL" id="GAA5815702.1"/>
    </source>
</evidence>
<keyword evidence="4" id="KW-0808">Transferase</keyword>
<evidence type="ECO:0000256" key="8">
    <source>
        <dbReference type="ARBA" id="ARBA00023034"/>
    </source>
</evidence>